<organism evidence="2 3">
    <name type="scientific">Streptomyces antnestii</name>
    <dbReference type="NCBI Taxonomy" id="2494256"/>
    <lineage>
        <taxon>Bacteria</taxon>
        <taxon>Bacillati</taxon>
        <taxon>Actinomycetota</taxon>
        <taxon>Actinomycetes</taxon>
        <taxon>Kitasatosporales</taxon>
        <taxon>Streptomycetaceae</taxon>
        <taxon>Streptomyces</taxon>
    </lineage>
</organism>
<keyword evidence="1" id="KW-0732">Signal</keyword>
<proteinExistence type="predicted"/>
<evidence type="ECO:0000256" key="1">
    <source>
        <dbReference type="SAM" id="SignalP"/>
    </source>
</evidence>
<reference evidence="2 3" key="1">
    <citation type="submission" date="2019-01" db="EMBL/GenBank/DDBJ databases">
        <title>Genome sequences of Streptomyces and Rhizobium isolates collected from root and soil.</title>
        <authorList>
            <person name="Chhettri S."/>
            <person name="Sevigny J.L."/>
            <person name="Sen A."/>
            <person name="Ennis N."/>
            <person name="Tisa L."/>
        </authorList>
    </citation>
    <scope>NUCLEOTIDE SEQUENCE [LARGE SCALE GENOMIC DNA]</scope>
    <source>
        <strain evidence="2 3">San01</strain>
    </source>
</reference>
<dbReference type="Proteomes" id="UP000283128">
    <property type="component" value="Unassembled WGS sequence"/>
</dbReference>
<protein>
    <submittedName>
        <fullName evidence="2">Uncharacterized protein</fullName>
    </submittedName>
</protein>
<evidence type="ECO:0000313" key="2">
    <source>
        <dbReference type="EMBL" id="RVU29012.1"/>
    </source>
</evidence>
<accession>A0A437Q388</accession>
<name>A0A437Q388_9ACTN</name>
<dbReference type="RefSeq" id="WP_127826598.1">
    <property type="nucleotide sequence ID" value="NZ_RZYA01000001.1"/>
</dbReference>
<sequence>MIKAGLTAASIVLLLAPASSASVPMSGDDTDGSVSIYVEGNGLHVERITVSSDKQRNGEKFRVYKHTGSSASSSNVTRWKLAEITSAGMTKFASASWKINRSFPNGTWLCAVATKSSGNPCIKVHG</sequence>
<feature type="chain" id="PRO_5019103666" evidence="1">
    <location>
        <begin position="22"/>
        <end position="126"/>
    </location>
</feature>
<comment type="caution">
    <text evidence="2">The sequence shown here is derived from an EMBL/GenBank/DDBJ whole genome shotgun (WGS) entry which is preliminary data.</text>
</comment>
<gene>
    <name evidence="2" type="ORF">EOT10_04015</name>
</gene>
<dbReference type="EMBL" id="RZYA01000001">
    <property type="protein sequence ID" value="RVU29012.1"/>
    <property type="molecule type" value="Genomic_DNA"/>
</dbReference>
<dbReference type="AlphaFoldDB" id="A0A437Q388"/>
<keyword evidence="3" id="KW-1185">Reference proteome</keyword>
<evidence type="ECO:0000313" key="3">
    <source>
        <dbReference type="Proteomes" id="UP000283128"/>
    </source>
</evidence>
<feature type="signal peptide" evidence="1">
    <location>
        <begin position="1"/>
        <end position="21"/>
    </location>
</feature>